<dbReference type="AlphaFoldDB" id="A0A7J9KET5"/>
<evidence type="ECO:0000313" key="3">
    <source>
        <dbReference type="Proteomes" id="UP000593575"/>
    </source>
</evidence>
<dbReference type="EMBL" id="JABFAE010411604">
    <property type="protein sequence ID" value="MBA0844948.1"/>
    <property type="molecule type" value="Genomic_DNA"/>
</dbReference>
<organism evidence="2 3">
    <name type="scientific">Gossypium armourianum</name>
    <dbReference type="NCBI Taxonomy" id="34283"/>
    <lineage>
        <taxon>Eukaryota</taxon>
        <taxon>Viridiplantae</taxon>
        <taxon>Streptophyta</taxon>
        <taxon>Embryophyta</taxon>
        <taxon>Tracheophyta</taxon>
        <taxon>Spermatophyta</taxon>
        <taxon>Magnoliopsida</taxon>
        <taxon>eudicotyledons</taxon>
        <taxon>Gunneridae</taxon>
        <taxon>Pentapetalae</taxon>
        <taxon>rosids</taxon>
        <taxon>malvids</taxon>
        <taxon>Malvales</taxon>
        <taxon>Malvaceae</taxon>
        <taxon>Malvoideae</taxon>
        <taxon>Gossypium</taxon>
    </lineage>
</organism>
<sequence length="132" mass="14980">MSRRRLGLSSNDLRKKAQFWKLRRQGITELIVVMVGAESSDELGPMKDKRPHNGKEKLNNRPKGPIKFFHCDGSYMMWDCLKKSTFSAIGCNDKLDKASMRVDSIVHSVEAKRIKENGKKLVKCSNRVPACA</sequence>
<reference evidence="2 3" key="1">
    <citation type="journal article" date="2019" name="Genome Biol. Evol.">
        <title>Insights into the evolution of the New World diploid cottons (Gossypium, subgenus Houzingenia) based on genome sequencing.</title>
        <authorList>
            <person name="Grover C.E."/>
            <person name="Arick M.A. 2nd"/>
            <person name="Thrash A."/>
            <person name="Conover J.L."/>
            <person name="Sanders W.S."/>
            <person name="Peterson D.G."/>
            <person name="Frelichowski J.E."/>
            <person name="Scheffler J.A."/>
            <person name="Scheffler B.E."/>
            <person name="Wendel J.F."/>
        </authorList>
    </citation>
    <scope>NUCLEOTIDE SEQUENCE [LARGE SCALE GENOMIC DNA]</scope>
    <source>
        <strain evidence="2">6</strain>
        <tissue evidence="2">Leaf</tissue>
    </source>
</reference>
<dbReference type="Proteomes" id="UP000593575">
    <property type="component" value="Unassembled WGS sequence"/>
</dbReference>
<accession>A0A7J9KET5</accession>
<comment type="caution">
    <text evidence="2">The sequence shown here is derived from an EMBL/GenBank/DDBJ whole genome shotgun (WGS) entry which is preliminary data.</text>
</comment>
<feature type="region of interest" description="Disordered" evidence="1">
    <location>
        <begin position="41"/>
        <end position="61"/>
    </location>
</feature>
<gene>
    <name evidence="2" type="ORF">Goarm_022881</name>
</gene>
<keyword evidence="3" id="KW-1185">Reference proteome</keyword>
<name>A0A7J9KET5_9ROSI</name>
<protein>
    <submittedName>
        <fullName evidence="2">Uncharacterized protein</fullName>
    </submittedName>
</protein>
<proteinExistence type="predicted"/>
<evidence type="ECO:0000256" key="1">
    <source>
        <dbReference type="SAM" id="MobiDB-lite"/>
    </source>
</evidence>
<evidence type="ECO:0000313" key="2">
    <source>
        <dbReference type="EMBL" id="MBA0844948.1"/>
    </source>
</evidence>
<feature type="compositionally biased region" description="Basic and acidic residues" evidence="1">
    <location>
        <begin position="44"/>
        <end position="59"/>
    </location>
</feature>